<gene>
    <name evidence="1" type="ORF">C0J00_03930</name>
</gene>
<proteinExistence type="predicted"/>
<accession>A0A2L0D3D9</accession>
<reference evidence="1 2" key="2">
    <citation type="submission" date="2018-02" db="EMBL/GenBank/DDBJ databases">
        <title>Whole genome sequencing analysis of Streptococcus pluranimalium isolated from cattle infected mastitis in China.</title>
        <authorList>
            <person name="Zhang J.-R."/>
            <person name="Hu G.-Z."/>
        </authorList>
    </citation>
    <scope>NUCLEOTIDE SEQUENCE [LARGE SCALE GENOMIC DNA]</scope>
    <source>
        <strain evidence="1 2">TH11417</strain>
    </source>
</reference>
<dbReference type="Proteomes" id="UP000238956">
    <property type="component" value="Chromosome"/>
</dbReference>
<organism evidence="1 2">
    <name type="scientific">Streptococcus pluranimalium</name>
    <dbReference type="NCBI Taxonomy" id="82348"/>
    <lineage>
        <taxon>Bacteria</taxon>
        <taxon>Bacillati</taxon>
        <taxon>Bacillota</taxon>
        <taxon>Bacilli</taxon>
        <taxon>Lactobacillales</taxon>
        <taxon>Streptococcaceae</taxon>
        <taxon>Streptococcus</taxon>
    </lineage>
</organism>
<dbReference type="OrthoDB" id="9948323at2"/>
<dbReference type="RefSeq" id="WP_104967658.1">
    <property type="nucleotide sequence ID" value="NZ_CP025536.1"/>
</dbReference>
<dbReference type="AlphaFoldDB" id="A0A2L0D3D9"/>
<dbReference type="KEGG" id="splr:C0J00_03930"/>
<name>A0A2L0D3D9_9STRE</name>
<evidence type="ECO:0000313" key="2">
    <source>
        <dbReference type="Proteomes" id="UP000238956"/>
    </source>
</evidence>
<protein>
    <submittedName>
        <fullName evidence="1">Uncharacterized protein</fullName>
    </submittedName>
</protein>
<keyword evidence="2" id="KW-1185">Reference proteome</keyword>
<dbReference type="GeneID" id="98393058"/>
<reference evidence="1 2" key="1">
    <citation type="submission" date="2017-12" db="EMBL/GenBank/DDBJ databases">
        <authorList>
            <person name="Hurst M.R.H."/>
        </authorList>
    </citation>
    <scope>NUCLEOTIDE SEQUENCE [LARGE SCALE GENOMIC DNA]</scope>
    <source>
        <strain evidence="1 2">TH11417</strain>
    </source>
</reference>
<dbReference type="EMBL" id="CP025536">
    <property type="protein sequence ID" value="AUW96326.1"/>
    <property type="molecule type" value="Genomic_DNA"/>
</dbReference>
<sequence length="194" mass="22774">MLCLIGAVSLLSLIFLVWKIIFDGRGAPNKRNNITLNQTYQYYVDSNGIRNSQIKLLKNHKYVIYAERYTYLSDKKLQEKEYSEEQAIYPALILTQGKFDKQHNEILLKPQYSTIIRFYDISALHQKRYFEKETKKLVPSAGGKIIFSWRGLYYQTKGINKKVHKIKLKKSSKPIPSSEEDFLEQYTYVPDMGN</sequence>
<evidence type="ECO:0000313" key="1">
    <source>
        <dbReference type="EMBL" id="AUW96326.1"/>
    </source>
</evidence>